<organism evidence="1 2">
    <name type="scientific">Alicyclobacillus macrosporangiidus</name>
    <dbReference type="NCBI Taxonomy" id="392015"/>
    <lineage>
        <taxon>Bacteria</taxon>
        <taxon>Bacillati</taxon>
        <taxon>Bacillota</taxon>
        <taxon>Bacilli</taxon>
        <taxon>Bacillales</taxon>
        <taxon>Alicyclobacillaceae</taxon>
        <taxon>Alicyclobacillus</taxon>
    </lineage>
</organism>
<reference evidence="2" key="1">
    <citation type="submission" date="2016-10" db="EMBL/GenBank/DDBJ databases">
        <authorList>
            <person name="Varghese N."/>
        </authorList>
    </citation>
    <scope>NUCLEOTIDE SEQUENCE [LARGE SCALE GENOMIC DNA]</scope>
    <source>
        <strain evidence="2">DSM 17980</strain>
    </source>
</reference>
<sequence length="121" mass="13498">MSRYQELTTLDQWAQVYEASRQQPTLVFKHSTTCPISANAHREFERYLETAPEGTAYVLVKVIESRPVSNQIAQDLGVVHQSPQAILIRDGQPVWHASHWDITAARLREAVEGASAADAQG</sequence>
<dbReference type="InterPro" id="IPR036249">
    <property type="entry name" value="Thioredoxin-like_sf"/>
</dbReference>
<protein>
    <submittedName>
        <fullName evidence="1">Bacillithiol system protein YtxJ</fullName>
    </submittedName>
</protein>
<evidence type="ECO:0000313" key="1">
    <source>
        <dbReference type="EMBL" id="SFU86911.1"/>
    </source>
</evidence>
<dbReference type="Gene3D" id="3.40.30.10">
    <property type="entry name" value="Glutaredoxin"/>
    <property type="match status" value="1"/>
</dbReference>
<dbReference type="RefSeq" id="WP_074952698.1">
    <property type="nucleotide sequence ID" value="NZ_FPBV01000011.1"/>
</dbReference>
<gene>
    <name evidence="1" type="ORF">SAMN05421543_11117</name>
</gene>
<name>A0A1I7JP30_9BACL</name>
<dbReference type="InterPro" id="IPR022551">
    <property type="entry name" value="BrxC"/>
</dbReference>
<evidence type="ECO:0000313" key="2">
    <source>
        <dbReference type="Proteomes" id="UP000183508"/>
    </source>
</evidence>
<dbReference type="NCBIfam" id="TIGR04019">
    <property type="entry name" value="B_thiol_YtxJ"/>
    <property type="match status" value="1"/>
</dbReference>
<keyword evidence="2" id="KW-1185">Reference proteome</keyword>
<proteinExistence type="predicted"/>
<dbReference type="Proteomes" id="UP000183508">
    <property type="component" value="Unassembled WGS sequence"/>
</dbReference>
<dbReference type="eggNOG" id="COG3118">
    <property type="taxonomic scope" value="Bacteria"/>
</dbReference>
<dbReference type="SUPFAM" id="SSF52833">
    <property type="entry name" value="Thioredoxin-like"/>
    <property type="match status" value="1"/>
</dbReference>
<dbReference type="EMBL" id="FPBV01000011">
    <property type="protein sequence ID" value="SFU86911.1"/>
    <property type="molecule type" value="Genomic_DNA"/>
</dbReference>
<dbReference type="Pfam" id="PF11009">
    <property type="entry name" value="BrxC"/>
    <property type="match status" value="1"/>
</dbReference>
<dbReference type="OrthoDB" id="677051at2"/>
<dbReference type="STRING" id="392015.SAMN05421543_11117"/>
<dbReference type="AlphaFoldDB" id="A0A1I7JP30"/>
<accession>A0A1I7JP30</accession>